<evidence type="ECO:0000259" key="1">
    <source>
        <dbReference type="PROSITE" id="PS50965"/>
    </source>
</evidence>
<dbReference type="InterPro" id="IPR011528">
    <property type="entry name" value="NERD"/>
</dbReference>
<dbReference type="Proteomes" id="UP000198802">
    <property type="component" value="Unassembled WGS sequence"/>
</dbReference>
<evidence type="ECO:0000313" key="2">
    <source>
        <dbReference type="EMBL" id="CUU60489.1"/>
    </source>
</evidence>
<name>A0A0S4QZ44_9ACTN</name>
<reference evidence="3" key="1">
    <citation type="submission" date="2015-11" db="EMBL/GenBank/DDBJ databases">
        <authorList>
            <person name="Varghese N."/>
        </authorList>
    </citation>
    <scope>NUCLEOTIDE SEQUENCE [LARGE SCALE GENOMIC DNA]</scope>
    <source>
        <strain evidence="3">DSM 45899</strain>
    </source>
</reference>
<protein>
    <submittedName>
        <fullName evidence="2">Nuclease-related domain-containing protein</fullName>
    </submittedName>
</protein>
<evidence type="ECO:0000313" key="3">
    <source>
        <dbReference type="Proteomes" id="UP000198802"/>
    </source>
</evidence>
<dbReference type="EMBL" id="FAOZ01000041">
    <property type="protein sequence ID" value="CUU60489.1"/>
    <property type="molecule type" value="Genomic_DNA"/>
</dbReference>
<dbReference type="PROSITE" id="PS50965">
    <property type="entry name" value="NERD"/>
    <property type="match status" value="1"/>
</dbReference>
<organism evidence="2 3">
    <name type="scientific">Parafrankia irregularis</name>
    <dbReference type="NCBI Taxonomy" id="795642"/>
    <lineage>
        <taxon>Bacteria</taxon>
        <taxon>Bacillati</taxon>
        <taxon>Actinomycetota</taxon>
        <taxon>Actinomycetes</taxon>
        <taxon>Frankiales</taxon>
        <taxon>Frankiaceae</taxon>
        <taxon>Parafrankia</taxon>
    </lineage>
</organism>
<accession>A0A0S4QZ44</accession>
<sequence length="325" mass="35065">MDELLVRRWKRYGQHRLYVSLPDGRSVACFDRLTGRLTMLLDEVDRDAVLAVLETHGVSVPKSAVPVGPAEPVGPDGRVGPAVPGGMAVPQGPSGSGVGRSRAERRIAEPAAVNSPAATAHPMDLAAHRPGEAISAKLRELRPGFWRALADRLLRRARPETESWRTGLAGEQMVAAELAPLTARGWRLLHSIPLPRNVDIDHLLIGPGGVFTINTKYHRGRRIWVGDDAVRVGDGFHPYVLKARAEAVRASEALSRACGFGVGVAGVLAFVEAESLTVVPSLTDVLVAHHDDLRQAFDGVAGQWTAQDVELIFSAARDRCTWPVI</sequence>
<gene>
    <name evidence="2" type="ORF">Ga0074812_1418</name>
</gene>
<proteinExistence type="predicted"/>
<dbReference type="AlphaFoldDB" id="A0A0S4QZ44"/>
<feature type="domain" description="NERD" evidence="1">
    <location>
        <begin position="166"/>
        <end position="277"/>
    </location>
</feature>
<dbReference type="Pfam" id="PF08378">
    <property type="entry name" value="NERD"/>
    <property type="match status" value="1"/>
</dbReference>
<keyword evidence="3" id="KW-1185">Reference proteome</keyword>